<evidence type="ECO:0000313" key="1">
    <source>
        <dbReference type="EMBL" id="CAB1416005.1"/>
    </source>
</evidence>
<name>A0A9N7TN42_PLEPL</name>
<dbReference type="EMBL" id="CADEAL010000184">
    <property type="protein sequence ID" value="CAB1416005.1"/>
    <property type="molecule type" value="Genomic_DNA"/>
</dbReference>
<evidence type="ECO:0000313" key="2">
    <source>
        <dbReference type="Proteomes" id="UP001153269"/>
    </source>
</evidence>
<keyword evidence="2" id="KW-1185">Reference proteome</keyword>
<proteinExistence type="predicted"/>
<gene>
    <name evidence="1" type="ORF">PLEPLA_LOCUS3724</name>
</gene>
<dbReference type="Proteomes" id="UP001153269">
    <property type="component" value="Unassembled WGS sequence"/>
</dbReference>
<accession>A0A9N7TN42</accession>
<dbReference type="AlphaFoldDB" id="A0A9N7TN42"/>
<comment type="caution">
    <text evidence="1">The sequence shown here is derived from an EMBL/GenBank/DDBJ whole genome shotgun (WGS) entry which is preliminary data.</text>
</comment>
<organism evidence="1 2">
    <name type="scientific">Pleuronectes platessa</name>
    <name type="common">European plaice</name>
    <dbReference type="NCBI Taxonomy" id="8262"/>
    <lineage>
        <taxon>Eukaryota</taxon>
        <taxon>Metazoa</taxon>
        <taxon>Chordata</taxon>
        <taxon>Craniata</taxon>
        <taxon>Vertebrata</taxon>
        <taxon>Euteleostomi</taxon>
        <taxon>Actinopterygii</taxon>
        <taxon>Neopterygii</taxon>
        <taxon>Teleostei</taxon>
        <taxon>Neoteleostei</taxon>
        <taxon>Acanthomorphata</taxon>
        <taxon>Carangaria</taxon>
        <taxon>Pleuronectiformes</taxon>
        <taxon>Pleuronectoidei</taxon>
        <taxon>Pleuronectidae</taxon>
        <taxon>Pleuronectes</taxon>
    </lineage>
</organism>
<protein>
    <submittedName>
        <fullName evidence="1">Uncharacterized protein</fullName>
    </submittedName>
</protein>
<sequence length="187" mass="20935">MELLNRLLLGDPLCRARETKQAEEKRFLRLLKMHRSDSRSSELMTAPAEKGQLSRGALCDHIIKEPELHPRPLHRSPLSDGSRCQNTERLTVARPKPPILHETDVKKSELAQNQVTQAFDSRCLVLNSGVWLPGGAAVPPMWSQPDSHIRHDSPSDLCVPVSDHKPHEAVHEGRAAECNWSLKSKAS</sequence>
<reference evidence="1" key="1">
    <citation type="submission" date="2020-03" db="EMBL/GenBank/DDBJ databases">
        <authorList>
            <person name="Weist P."/>
        </authorList>
    </citation>
    <scope>NUCLEOTIDE SEQUENCE</scope>
</reference>